<dbReference type="PANTHER" id="PTHR33572">
    <property type="entry name" value="SPORE DEVELOPMENT REGULATOR VOSA"/>
    <property type="match status" value="1"/>
</dbReference>
<keyword evidence="4" id="KW-0539">Nucleus</keyword>
<evidence type="ECO:0000313" key="7">
    <source>
        <dbReference type="EMBL" id="CEL59790.1"/>
    </source>
</evidence>
<feature type="domain" description="Velvet" evidence="6">
    <location>
        <begin position="113"/>
        <end position="579"/>
    </location>
</feature>
<keyword evidence="8" id="KW-1185">Reference proteome</keyword>
<name>A0A0B7FQ35_THACB</name>
<dbReference type="GO" id="GO:0005634">
    <property type="term" value="C:nucleus"/>
    <property type="evidence" value="ECO:0007669"/>
    <property type="project" value="UniProtKB-SubCell"/>
</dbReference>
<dbReference type="Pfam" id="PF11754">
    <property type="entry name" value="Velvet"/>
    <property type="match status" value="1"/>
</dbReference>
<dbReference type="PROSITE" id="PS51821">
    <property type="entry name" value="VELVET"/>
    <property type="match status" value="1"/>
</dbReference>
<feature type="compositionally biased region" description="Pro residues" evidence="5">
    <location>
        <begin position="361"/>
        <end position="371"/>
    </location>
</feature>
<dbReference type="Proteomes" id="UP000059188">
    <property type="component" value="Unassembled WGS sequence"/>
</dbReference>
<dbReference type="OrthoDB" id="1746739at2759"/>
<feature type="region of interest" description="Disordered" evidence="5">
    <location>
        <begin position="191"/>
        <end position="435"/>
    </location>
</feature>
<feature type="compositionally biased region" description="Polar residues" evidence="5">
    <location>
        <begin position="194"/>
        <end position="205"/>
    </location>
</feature>
<evidence type="ECO:0000256" key="3">
    <source>
        <dbReference type="ARBA" id="ARBA00023163"/>
    </source>
</evidence>
<feature type="compositionally biased region" description="Basic and acidic residues" evidence="5">
    <location>
        <begin position="28"/>
        <end position="41"/>
    </location>
</feature>
<feature type="compositionally biased region" description="Pro residues" evidence="5">
    <location>
        <begin position="396"/>
        <end position="428"/>
    </location>
</feature>
<evidence type="ECO:0000259" key="6">
    <source>
        <dbReference type="PROSITE" id="PS51821"/>
    </source>
</evidence>
<reference evidence="7 8" key="1">
    <citation type="submission" date="2014-11" db="EMBL/GenBank/DDBJ databases">
        <authorList>
            <person name="Wibberg Daniel"/>
        </authorList>
    </citation>
    <scope>NUCLEOTIDE SEQUENCE [LARGE SCALE GENOMIC DNA]</scope>
    <source>
        <strain evidence="7">Rhizoctonia solani AG1-IB 7/3/14</strain>
    </source>
</reference>
<feature type="compositionally biased region" description="Polar residues" evidence="5">
    <location>
        <begin position="76"/>
        <end position="89"/>
    </location>
</feature>
<dbReference type="InterPro" id="IPR021740">
    <property type="entry name" value="Velvet"/>
</dbReference>
<dbReference type="EMBL" id="LN679103">
    <property type="protein sequence ID" value="CEL59790.1"/>
    <property type="molecule type" value="Genomic_DNA"/>
</dbReference>
<evidence type="ECO:0000256" key="1">
    <source>
        <dbReference type="ARBA" id="ARBA00004123"/>
    </source>
</evidence>
<feature type="region of interest" description="Disordered" evidence="5">
    <location>
        <begin position="18"/>
        <end position="47"/>
    </location>
</feature>
<dbReference type="AlphaFoldDB" id="A0A0B7FQ35"/>
<proteinExistence type="predicted"/>
<sequence length="617" mass="65754">MGQRSSLFFHAVFPGGGLQGTVPNARTSKADSRTLARDPAQRSRGTVIGSPATQVARQYGFGPAIRIVPNQLDLQDSFPSESAHSQPQRTRSKKTFKSHGEMNAPSGQMESWGRREGDLHYSLEVVQHPLRARMCGFGDKDRRPLAPAAVAKMVVRRQGDTVVDADDIDIAFFLVTVDLWSESGMEEMNLVLHPSSSGHTANSYPNRRMKRPPTTAYSVPPPGHYDPQSSTPAAVPTGYPLRQEGSYPPRGPEENAGYPQRPDAAYGASRPEGAGYTGRPDDSHTQTQYSGGYEDPRGSWPPHYPPPANSSGGSTAPPGPATDHSQYQTLPPIGSIMASPSPNPQHAPHPHSHPHPHPHQRPYPPPPPAAAPAPGQWNYGSQNPAYIDPALQQPPHMQPPHGQPPHGQPPHGQPPHSQPPPVPAPGPAYPEEGVYSANAPGAPYYVQTPAGLHGAANAQHEGSSGTGSGQYTRTLVGPLSANASRLVDADNQPGIFFLFQDLSVRTEGTFRLRMRLMNVGAHPAPNAHATHVTTTSAPILAQTFTDPFTVFSAKRFPGVPETTPLSVAFGTQGQKLPLRNRNPGTSGKKGGRKNRGNGSDSEGDSEGGDSDDSRGTG</sequence>
<gene>
    <name evidence="7" type="ORF">RSOLAG1IB_03724</name>
</gene>
<feature type="compositionally biased region" description="Acidic residues" evidence="5">
    <location>
        <begin position="601"/>
        <end position="610"/>
    </location>
</feature>
<dbReference type="STRING" id="1108050.A0A0B7FQ35"/>
<dbReference type="InterPro" id="IPR037525">
    <property type="entry name" value="Velvet_dom"/>
</dbReference>
<keyword evidence="2" id="KW-0805">Transcription regulation</keyword>
<accession>A0A0B7FQ35</accession>
<feature type="region of interest" description="Disordered" evidence="5">
    <location>
        <begin position="564"/>
        <end position="617"/>
    </location>
</feature>
<feature type="compositionally biased region" description="Polar residues" evidence="5">
    <location>
        <begin position="564"/>
        <end position="574"/>
    </location>
</feature>
<protein>
    <recommendedName>
        <fullName evidence="6">Velvet domain-containing protein</fullName>
    </recommendedName>
</protein>
<evidence type="ECO:0000313" key="8">
    <source>
        <dbReference type="Proteomes" id="UP000059188"/>
    </source>
</evidence>
<organism evidence="7 8">
    <name type="scientific">Thanatephorus cucumeris (strain AG1-IB / isolate 7/3/14)</name>
    <name type="common">Lettuce bottom rot fungus</name>
    <name type="synonym">Rhizoctonia solani</name>
    <dbReference type="NCBI Taxonomy" id="1108050"/>
    <lineage>
        <taxon>Eukaryota</taxon>
        <taxon>Fungi</taxon>
        <taxon>Dikarya</taxon>
        <taxon>Basidiomycota</taxon>
        <taxon>Agaricomycotina</taxon>
        <taxon>Agaricomycetes</taxon>
        <taxon>Cantharellales</taxon>
        <taxon>Ceratobasidiaceae</taxon>
        <taxon>Rhizoctonia</taxon>
        <taxon>Rhizoctonia solani AG-1</taxon>
    </lineage>
</organism>
<evidence type="ECO:0000256" key="5">
    <source>
        <dbReference type="SAM" id="MobiDB-lite"/>
    </source>
</evidence>
<dbReference type="Gene3D" id="2.60.40.3960">
    <property type="entry name" value="Velvet domain"/>
    <property type="match status" value="2"/>
</dbReference>
<feature type="compositionally biased region" description="Basic residues" evidence="5">
    <location>
        <begin position="348"/>
        <end position="360"/>
    </location>
</feature>
<comment type="subcellular location">
    <subcellularLocation>
        <location evidence="1">Nucleus</location>
    </subcellularLocation>
</comment>
<evidence type="ECO:0000256" key="2">
    <source>
        <dbReference type="ARBA" id="ARBA00023015"/>
    </source>
</evidence>
<evidence type="ECO:0000256" key="4">
    <source>
        <dbReference type="ARBA" id="ARBA00023242"/>
    </source>
</evidence>
<feature type="region of interest" description="Disordered" evidence="5">
    <location>
        <begin position="76"/>
        <end position="112"/>
    </location>
</feature>
<keyword evidence="3" id="KW-0804">Transcription</keyword>
<dbReference type="InterPro" id="IPR038491">
    <property type="entry name" value="Velvet_dom_sf"/>
</dbReference>
<dbReference type="PANTHER" id="PTHR33572:SF3">
    <property type="entry name" value="VELVET COMPLEX SUBUNIT B"/>
    <property type="match status" value="1"/>
</dbReference>